<evidence type="ECO:0000313" key="9">
    <source>
        <dbReference type="EMBL" id="WKW13677.1"/>
    </source>
</evidence>
<dbReference type="InterPro" id="IPR011042">
    <property type="entry name" value="6-blade_b-propeller_TolB-like"/>
</dbReference>
<evidence type="ECO:0000256" key="7">
    <source>
        <dbReference type="PROSITE-ProRule" id="PRU10141"/>
    </source>
</evidence>
<dbReference type="EMBL" id="CP130613">
    <property type="protein sequence ID" value="WKW16585.1"/>
    <property type="molecule type" value="Genomic_DNA"/>
</dbReference>
<dbReference type="Pfam" id="PF00069">
    <property type="entry name" value="Pkinase"/>
    <property type="match status" value="1"/>
</dbReference>
<dbReference type="SUPFAM" id="SSF82171">
    <property type="entry name" value="DPP6 N-terminal domain-like"/>
    <property type="match status" value="1"/>
</dbReference>
<dbReference type="Gene3D" id="2.120.10.60">
    <property type="entry name" value="Tricorn protease N-terminal domain"/>
    <property type="match status" value="1"/>
</dbReference>
<dbReference type="PANTHER" id="PTHR43289">
    <property type="entry name" value="MITOGEN-ACTIVATED PROTEIN KINASE KINASE KINASE 20-RELATED"/>
    <property type="match status" value="1"/>
</dbReference>
<protein>
    <recommendedName>
        <fullName evidence="1">non-specific serine/threonine protein kinase</fullName>
        <ecNumber evidence="1">2.7.11.1</ecNumber>
    </recommendedName>
</protein>
<dbReference type="Gene3D" id="1.10.510.10">
    <property type="entry name" value="Transferase(Phosphotransferase) domain 1"/>
    <property type="match status" value="1"/>
</dbReference>
<keyword evidence="2" id="KW-0723">Serine/threonine-protein kinase</keyword>
<dbReference type="SMART" id="SM00220">
    <property type="entry name" value="S_TKc"/>
    <property type="match status" value="1"/>
</dbReference>
<dbReference type="PROSITE" id="PS50011">
    <property type="entry name" value="PROTEIN_KINASE_DOM"/>
    <property type="match status" value="1"/>
</dbReference>
<evidence type="ECO:0000256" key="4">
    <source>
        <dbReference type="ARBA" id="ARBA00022741"/>
    </source>
</evidence>
<dbReference type="InterPro" id="IPR011659">
    <property type="entry name" value="WD40"/>
</dbReference>
<dbReference type="Gene3D" id="2.120.10.30">
    <property type="entry name" value="TolB, C-terminal domain"/>
    <property type="match status" value="2"/>
</dbReference>
<dbReference type="PROSITE" id="PS00107">
    <property type="entry name" value="PROTEIN_KINASE_ATP"/>
    <property type="match status" value="1"/>
</dbReference>
<dbReference type="CDD" id="cd14014">
    <property type="entry name" value="STKc_PknB_like"/>
    <property type="match status" value="1"/>
</dbReference>
<keyword evidence="6 7" id="KW-0067">ATP-binding</keyword>
<keyword evidence="3" id="KW-0808">Transferase</keyword>
<reference evidence="9" key="1">
    <citation type="submission" date="2023-07" db="EMBL/GenBank/DDBJ databases">
        <authorList>
            <person name="Haufschild T."/>
            <person name="Kallscheuer N."/>
            <person name="Hammer J."/>
            <person name="Kohn T."/>
            <person name="Kabuu M."/>
            <person name="Jogler M."/>
            <person name="Wohfarth N."/>
            <person name="Heuer A."/>
            <person name="Rohde M."/>
            <person name="van Teeseling M.C.F."/>
            <person name="Jogler C."/>
        </authorList>
    </citation>
    <scope>NUCLEOTIDE SEQUENCE</scope>
    <source>
        <strain evidence="9">Strain 138</strain>
        <strain evidence="10">Strain 318</strain>
    </source>
</reference>
<dbReference type="InterPro" id="IPR008271">
    <property type="entry name" value="Ser/Thr_kinase_AS"/>
</dbReference>
<dbReference type="InterPro" id="IPR011009">
    <property type="entry name" value="Kinase-like_dom_sf"/>
</dbReference>
<dbReference type="Gene3D" id="3.30.200.20">
    <property type="entry name" value="Phosphorylase Kinase, domain 1"/>
    <property type="match status" value="1"/>
</dbReference>
<sequence length="857" mass="90559">MERELGAGGMATVWLARDLRHEREVAIKVLHPDLGAALGGDRFLSEIKTTAKLQHPHILPLLDSGEADGLLFYVMPLVTGETLRARLAREQQLPLEDALLVAREVADALAHAHSQGVIHRDIKPENILLQGGHAVVADFGIALAVQTAGGARMTQTGLSLGTPQYMSPEQAMGERTIDARSDIYALGAVTYEMLTGEPPFAGASVQSIVAKVLTEKPVAPTALRDTIPPQVEAAVLRALAKLPADRFATAASFSEALRAPSPPTVAGAAPSHSGAPAAASMRAARWPLVAGVTVALLGLAGGAWLGADREAGASGLALPLVLEVDGRGPDLRRFTVSSDGEAVAIAMDDGIAVRERGSRAYRLLPGTDGAESPSFSPDGAWIAYSASGALRKVSMRGGAPIAVLSADTLDGSRVRYGRQGQLAFEGRGGLWVVSPDGAEVRRLVTAADGSAPRFTPDGRGLFYVDERQGSRLMYYDLERDDTTQVLAQASEGELTDDGYLLFGHPQGGLFAVEFDQGARKVVGAPVPIAADMAVSSAISPFAVTARGLLVYLVGSDPAVRIVVQSAGGRLDTLPLPPQTVSYLRFSPDGSRLALTRGSARGSLRETQIYDFASKTLTRFAAVGGPHAPVWSPDGRELAFTATDSASDAEDLFAQPLDGSSPVRRLARRPGDQHGFSWVNDSTLVFADGSPANAMRGHSAIVVLDPRRERSERDFLRGAYNGLMPAVSPDGRWIVYASDEGGPTEVYLRPFPAVGSGAQWKLSSGYGFAPRWSGDGRSVYYVAAGGRDRTIPSLFRVSVSLGANVAVGTPVRVAVPEGLVGNWDVDRAGRMVFAVREGEGDTQLIAIPDWRALLRSQR</sequence>
<evidence type="ECO:0000256" key="2">
    <source>
        <dbReference type="ARBA" id="ARBA00022527"/>
    </source>
</evidence>
<dbReference type="AlphaFoldDB" id="A0AA49Q663"/>
<dbReference type="KEGG" id="pspc:Strain318_002746"/>
<organism evidence="9">
    <name type="scientific">Pseudogemmatithrix spongiicola</name>
    <dbReference type="NCBI Taxonomy" id="3062599"/>
    <lineage>
        <taxon>Bacteria</taxon>
        <taxon>Pseudomonadati</taxon>
        <taxon>Gemmatimonadota</taxon>
        <taxon>Gemmatimonadia</taxon>
        <taxon>Gemmatimonadales</taxon>
        <taxon>Gemmatimonadaceae</taxon>
        <taxon>Pseudogemmatithrix</taxon>
    </lineage>
</organism>
<feature type="binding site" evidence="7">
    <location>
        <position position="28"/>
    </location>
    <ligand>
        <name>ATP</name>
        <dbReference type="ChEBI" id="CHEBI:30616"/>
    </ligand>
</feature>
<dbReference type="Proteomes" id="UP001229955">
    <property type="component" value="Chromosome"/>
</dbReference>
<name>A0AA49Q663_9BACT</name>
<dbReference type="GO" id="GO:0005524">
    <property type="term" value="F:ATP binding"/>
    <property type="evidence" value="ECO:0007669"/>
    <property type="project" value="UniProtKB-UniRule"/>
</dbReference>
<feature type="domain" description="Protein kinase" evidence="8">
    <location>
        <begin position="1"/>
        <end position="265"/>
    </location>
</feature>
<dbReference type="Pfam" id="PF07676">
    <property type="entry name" value="PD40"/>
    <property type="match status" value="5"/>
</dbReference>
<evidence type="ECO:0000313" key="11">
    <source>
        <dbReference type="Proteomes" id="UP001229955"/>
    </source>
</evidence>
<dbReference type="EMBL" id="CP130612">
    <property type="protein sequence ID" value="WKW13677.1"/>
    <property type="molecule type" value="Genomic_DNA"/>
</dbReference>
<evidence type="ECO:0000256" key="6">
    <source>
        <dbReference type="ARBA" id="ARBA00022840"/>
    </source>
</evidence>
<evidence type="ECO:0000256" key="5">
    <source>
        <dbReference type="ARBA" id="ARBA00022777"/>
    </source>
</evidence>
<proteinExistence type="predicted"/>
<accession>A0AA49K267</accession>
<dbReference type="SUPFAM" id="SSF63829">
    <property type="entry name" value="Calcium-dependent phosphotriesterase"/>
    <property type="match status" value="1"/>
</dbReference>
<accession>A0AA49Q663</accession>
<dbReference type="PROSITE" id="PS00108">
    <property type="entry name" value="PROTEIN_KINASE_ST"/>
    <property type="match status" value="1"/>
</dbReference>
<keyword evidence="4 7" id="KW-0547">Nucleotide-binding</keyword>
<dbReference type="InterPro" id="IPR017441">
    <property type="entry name" value="Protein_kinase_ATP_BS"/>
</dbReference>
<keyword evidence="5 9" id="KW-0418">Kinase</keyword>
<keyword evidence="11" id="KW-1185">Reference proteome</keyword>
<dbReference type="InterPro" id="IPR000719">
    <property type="entry name" value="Prot_kinase_dom"/>
</dbReference>
<dbReference type="GO" id="GO:0004674">
    <property type="term" value="F:protein serine/threonine kinase activity"/>
    <property type="evidence" value="ECO:0007669"/>
    <property type="project" value="UniProtKB-KW"/>
</dbReference>
<evidence type="ECO:0000256" key="1">
    <source>
        <dbReference type="ARBA" id="ARBA00012513"/>
    </source>
</evidence>
<dbReference type="PANTHER" id="PTHR43289:SF6">
    <property type="entry name" value="SERINE_THREONINE-PROTEIN KINASE NEKL-3"/>
    <property type="match status" value="1"/>
</dbReference>
<evidence type="ECO:0000259" key="8">
    <source>
        <dbReference type="PROSITE" id="PS50011"/>
    </source>
</evidence>
<dbReference type="FunFam" id="1.10.510.10:FF:000021">
    <property type="entry name" value="Serine/threonine protein kinase"/>
    <property type="match status" value="1"/>
</dbReference>
<dbReference type="EC" id="2.7.11.1" evidence="1"/>
<evidence type="ECO:0000313" key="10">
    <source>
        <dbReference type="EMBL" id="WKW16585.1"/>
    </source>
</evidence>
<evidence type="ECO:0000256" key="3">
    <source>
        <dbReference type="ARBA" id="ARBA00022679"/>
    </source>
</evidence>
<gene>
    <name evidence="9" type="ORF">Strain138_002746</name>
    <name evidence="10" type="ORF">Strain318_002746</name>
</gene>
<dbReference type="SUPFAM" id="SSF56112">
    <property type="entry name" value="Protein kinase-like (PK-like)"/>
    <property type="match status" value="1"/>
</dbReference>